<dbReference type="SMART" id="SM01236">
    <property type="entry name" value="Haem_oxygenase_2"/>
    <property type="match status" value="1"/>
</dbReference>
<name>A0A1H2BXW6_9MICC</name>
<protein>
    <submittedName>
        <fullName evidence="1">Iron-containing redox enzyme</fullName>
    </submittedName>
</protein>
<organism evidence="1 2">
    <name type="scientific">Pseudarthrobacter equi</name>
    <dbReference type="NCBI Taxonomy" id="728066"/>
    <lineage>
        <taxon>Bacteria</taxon>
        <taxon>Bacillati</taxon>
        <taxon>Actinomycetota</taxon>
        <taxon>Actinomycetes</taxon>
        <taxon>Micrococcales</taxon>
        <taxon>Micrococcaceae</taxon>
        <taxon>Pseudarthrobacter</taxon>
    </lineage>
</organism>
<evidence type="ECO:0000313" key="2">
    <source>
        <dbReference type="Proteomes" id="UP000198751"/>
    </source>
</evidence>
<dbReference type="AlphaFoldDB" id="A0A1H2BXW6"/>
<accession>A0A1H2BXW6</accession>
<dbReference type="Proteomes" id="UP000198751">
    <property type="component" value="Chromosome I"/>
</dbReference>
<proteinExistence type="predicted"/>
<dbReference type="RefSeq" id="WP_091723665.1">
    <property type="nucleotide sequence ID" value="NZ_LT629779.1"/>
</dbReference>
<dbReference type="Pfam" id="PF14518">
    <property type="entry name" value="Haem_oxygenas_2"/>
    <property type="match status" value="1"/>
</dbReference>
<dbReference type="SUPFAM" id="SSF48613">
    <property type="entry name" value="Heme oxygenase-like"/>
    <property type="match status" value="1"/>
</dbReference>
<reference evidence="2" key="1">
    <citation type="submission" date="2016-10" db="EMBL/GenBank/DDBJ databases">
        <authorList>
            <person name="Varghese N."/>
            <person name="Submissions S."/>
        </authorList>
    </citation>
    <scope>NUCLEOTIDE SEQUENCE [LARGE SCALE GENOMIC DNA]</scope>
    <source>
        <strain evidence="2">IMMIB L-1606</strain>
    </source>
</reference>
<sequence length="351" mass="38289">MKFPSPKGPVSSALRAVLSGRPEDAAEDLDLLHRLAAAQLAETTDIISDDDLQLTLFCLYELHYSGLGGVTDEWEWEPDLLRVRRLLEKPFEAALRSAAHETVAGLEFQPADNPTSDQVAQVLFTLASSDTGPSVSRYVARKASLDQLKEFLIHKSIYQLKEADPHTWAIPRLTGRPKAALVEIQADEYGGGRPERMHSVLFARSMRGLGLDDRYGAYIDTIPAISLAAVNLMSMCGLNRRLRGAITGHLAIYEMTSSQPNRFDANGFRRHGFGTDVTHYFDEHVEADAVHEQIAGRDLAGGLVEAEPALLDDVLFGAAAAMAVDARMSVHLLAAWDSGRTSLRASEPAAA</sequence>
<dbReference type="Gene3D" id="1.20.910.10">
    <property type="entry name" value="Heme oxygenase-like"/>
    <property type="match status" value="1"/>
</dbReference>
<dbReference type="OrthoDB" id="252872at2"/>
<dbReference type="EMBL" id="LT629779">
    <property type="protein sequence ID" value="SDT63051.1"/>
    <property type="molecule type" value="Genomic_DNA"/>
</dbReference>
<keyword evidence="2" id="KW-1185">Reference proteome</keyword>
<dbReference type="InterPro" id="IPR016084">
    <property type="entry name" value="Haem_Oase-like_multi-hlx"/>
</dbReference>
<evidence type="ECO:0000313" key="1">
    <source>
        <dbReference type="EMBL" id="SDT63051.1"/>
    </source>
</evidence>
<gene>
    <name evidence="1" type="ORF">SAMN04489743_4088</name>
</gene>